<protein>
    <submittedName>
        <fullName evidence="1">Uncharacterized protein</fullName>
    </submittedName>
</protein>
<evidence type="ECO:0000313" key="2">
    <source>
        <dbReference type="Proteomes" id="UP000182826"/>
    </source>
</evidence>
<name>A0A1J7BR78_FLAJO</name>
<dbReference type="RefSeq" id="WP_071636760.1">
    <property type="nucleotide sequence ID" value="NZ_MLFK01000007.1"/>
</dbReference>
<reference evidence="1 2" key="1">
    <citation type="submission" date="2016-10" db="EMBL/GenBank/DDBJ databases">
        <title>Draft Genome Sequence of Rhizobacteria Flavobacterium johnsoniae CI04.</title>
        <authorList>
            <person name="Bravo J.I."/>
            <person name="Lozano G.L."/>
            <person name="Handelsman J."/>
        </authorList>
    </citation>
    <scope>NUCLEOTIDE SEQUENCE [LARGE SCALE GENOMIC DNA]</scope>
    <source>
        <strain evidence="1 2">CI04</strain>
    </source>
</reference>
<gene>
    <name evidence="1" type="ORF">BKM63_11610</name>
</gene>
<organism evidence="1 2">
    <name type="scientific">Flavobacterium johnsoniae</name>
    <name type="common">Cytophaga johnsonae</name>
    <dbReference type="NCBI Taxonomy" id="986"/>
    <lineage>
        <taxon>Bacteria</taxon>
        <taxon>Pseudomonadati</taxon>
        <taxon>Bacteroidota</taxon>
        <taxon>Flavobacteriia</taxon>
        <taxon>Flavobacteriales</taxon>
        <taxon>Flavobacteriaceae</taxon>
        <taxon>Flavobacterium</taxon>
    </lineage>
</organism>
<dbReference type="AlphaFoldDB" id="A0A1J7BR78"/>
<evidence type="ECO:0000313" key="1">
    <source>
        <dbReference type="EMBL" id="OIV41195.1"/>
    </source>
</evidence>
<keyword evidence="2" id="KW-1185">Reference proteome</keyword>
<dbReference type="EMBL" id="MLFK01000007">
    <property type="protein sequence ID" value="OIV41195.1"/>
    <property type="molecule type" value="Genomic_DNA"/>
</dbReference>
<sequence length="184" mass="20522">MSIPDTDSQDDALLSGAEERPDIPLENGLALTAEGSEIFDLLHDEYNIADVEDVYMRINRAHIDFSQTDPIKKILPMAFDAKGDDGLSVDRAIFSSPEDTLNRARIPERNGVLSWNVGSIRQAPFNCDVVYDPVTIDGIENKAHSLVKGVPPRKPTGLEFRIQLRQICTWEIECISAEDIIQNN</sequence>
<proteinExistence type="predicted"/>
<comment type="caution">
    <text evidence="1">The sequence shown here is derived from an EMBL/GenBank/DDBJ whole genome shotgun (WGS) entry which is preliminary data.</text>
</comment>
<dbReference type="OrthoDB" id="665948at2"/>
<accession>A0A1J7BR78</accession>
<dbReference type="Proteomes" id="UP000182826">
    <property type="component" value="Unassembled WGS sequence"/>
</dbReference>